<dbReference type="InterPro" id="IPR022292">
    <property type="entry name" value="CHP03843"/>
</dbReference>
<sequence>MTDPLAAPAAGLVLDGRLVAASNATFVGDLEGSRVVYKPIAGERPLWDFPEGNLASREVAAYVVSEALGWGVVPRTWLGEGPHGSGMLQEWIDEDPGVGAVDVVAPGSVPPGFRTVLEARDGHGNPVLLVHEDTAALRRMAVFDALINNGDRKGGHVLATADGQRRGVDHGVSFHVENKLRTVLWGWLGEPLSADESAAVRRVADDADLAEALRELITADEVAAFVARARQLLTTGVFPQPSAEWPAIPWPAF</sequence>
<proteinExistence type="predicted"/>
<accession>A0A3A5H958</accession>
<dbReference type="RefSeq" id="WP_120061167.1">
    <property type="nucleotide sequence ID" value="NZ_QYRP01000002.1"/>
</dbReference>
<protein>
    <submittedName>
        <fullName evidence="1">SCO1664 family protein</fullName>
    </submittedName>
</protein>
<gene>
    <name evidence="1" type="ORF">D4739_13845</name>
</gene>
<comment type="caution">
    <text evidence="1">The sequence shown here is derived from an EMBL/GenBank/DDBJ whole genome shotgun (WGS) entry which is preliminary data.</text>
</comment>
<dbReference type="Proteomes" id="UP000276542">
    <property type="component" value="Unassembled WGS sequence"/>
</dbReference>
<name>A0A3A5H958_9ACTN</name>
<dbReference type="EMBL" id="QYRP01000002">
    <property type="protein sequence ID" value="RJS47199.1"/>
    <property type="molecule type" value="Genomic_DNA"/>
</dbReference>
<dbReference type="NCBIfam" id="TIGR03843">
    <property type="entry name" value="SCO1664 family protein"/>
    <property type="match status" value="1"/>
</dbReference>
<organism evidence="1 2">
    <name type="scientific">Nocardioides cavernaquae</name>
    <dbReference type="NCBI Taxonomy" id="2321396"/>
    <lineage>
        <taxon>Bacteria</taxon>
        <taxon>Bacillati</taxon>
        <taxon>Actinomycetota</taxon>
        <taxon>Actinomycetes</taxon>
        <taxon>Propionibacteriales</taxon>
        <taxon>Nocardioidaceae</taxon>
        <taxon>Nocardioides</taxon>
    </lineage>
</organism>
<dbReference type="AlphaFoldDB" id="A0A3A5H958"/>
<dbReference type="OrthoDB" id="3423180at2"/>
<evidence type="ECO:0000313" key="2">
    <source>
        <dbReference type="Proteomes" id="UP000276542"/>
    </source>
</evidence>
<reference evidence="2" key="1">
    <citation type="submission" date="2018-09" db="EMBL/GenBank/DDBJ databases">
        <authorList>
            <person name="Zhu H."/>
        </authorList>
    </citation>
    <scope>NUCLEOTIDE SEQUENCE [LARGE SCALE GENOMIC DNA]</scope>
    <source>
        <strain evidence="2">K1W22B-1</strain>
    </source>
</reference>
<evidence type="ECO:0000313" key="1">
    <source>
        <dbReference type="EMBL" id="RJS47199.1"/>
    </source>
</evidence>
<keyword evidence="2" id="KW-1185">Reference proteome</keyword>